<organism evidence="1 2">
    <name type="scientific">Sphaerodactylus townsendi</name>
    <dbReference type="NCBI Taxonomy" id="933632"/>
    <lineage>
        <taxon>Eukaryota</taxon>
        <taxon>Metazoa</taxon>
        <taxon>Chordata</taxon>
        <taxon>Craniata</taxon>
        <taxon>Vertebrata</taxon>
        <taxon>Euteleostomi</taxon>
        <taxon>Lepidosauria</taxon>
        <taxon>Squamata</taxon>
        <taxon>Bifurcata</taxon>
        <taxon>Gekkota</taxon>
        <taxon>Sphaerodactylidae</taxon>
        <taxon>Sphaerodactylus</taxon>
    </lineage>
</organism>
<comment type="caution">
    <text evidence="1">The sequence shown here is derived from an EMBL/GenBank/DDBJ whole genome shotgun (WGS) entry which is preliminary data.</text>
</comment>
<sequence>MSCTTLELDPLCLEEIPGGCDPCREETIDWLMQSDKLLTIPRVATNQSNIGNHADGFPPNKRYKRLVPNEQKEMEDPFGDNNDFTADDLEEIDIIASQAFTQNFSLPTNVKSEWNSDVSSPLNNDSKPSNHMKQSNIALSTGRKFQFAGCSTEETSTKDKFRHETLQAQYEEAKKKLQEMQDEILIKNGEIRILRDSMQQMESTVEEQRKAHILLEEEKEQYLREKEKEFSKKLQSLQSELQFKDAEMNELRTKLLNCERIKSVIPSISYTSPKKSPSSIVKIEGCAQNEKQSYPTKESFGSELSPKPSCSKTLVFSQPLCLNKDSKKPSLDTKLVKQEMSYICAQRQAPLPAQPSALEIRAEERARASTLFAVESSHLLYIKERASASEECWNLLRGVYQRSILVTALMKQPIVEGSSFGLCHLLSSNIEAPPGPILQPNSLSTGCTGIYSDRSSCSEEQERQEEESLKLAKKLAVTGLSLIAMDDGSLDKSAEENKRRISHLKCYKVPGAVHLLPLLEHHIGAYCQALQLTLKTGSTSSGNQSASSRISSNTRSSVDDFQANLEEFALASLGILYYLVFYSWDVVCTLLSCNRTPDRDLGGMEIVEKDRTVSCLQEPNPELDDTNNDRYQHPLFKSLLYLLTSCTSAVGCQRHCILNQCLKILLKLAEKSTVDLLMSFSPLLNIQAQALLRCISSEAPVFAVHLIVRLSSLLVEHQELAAQLCTASENCLLLALYMYITSRPDKSTSEMLWLQLEQETVRFLTKCMQCCSISLVGRDCQCNREVVKVLIVMLHRQWLTVRRVEGNLCDARGRQVVQFLRDAVLLLHSLSQKDKLFHDHCLEVLHQYDHVMPGVRTILKKVPNLKACEELALDELYPLETETDDQEMDCS</sequence>
<dbReference type="EMBL" id="CM037616">
    <property type="protein sequence ID" value="KAH7992139.1"/>
    <property type="molecule type" value="Genomic_DNA"/>
</dbReference>
<keyword evidence="2" id="KW-1185">Reference proteome</keyword>
<evidence type="ECO:0000313" key="1">
    <source>
        <dbReference type="EMBL" id="KAH7992139.1"/>
    </source>
</evidence>
<reference evidence="1" key="1">
    <citation type="submission" date="2021-08" db="EMBL/GenBank/DDBJ databases">
        <title>The first chromosome-level gecko genome reveals the dynamic sex chromosomes of Neotropical dwarf geckos (Sphaerodactylidae: Sphaerodactylus).</title>
        <authorList>
            <person name="Pinto B.J."/>
            <person name="Keating S.E."/>
            <person name="Gamble T."/>
        </authorList>
    </citation>
    <scope>NUCLEOTIDE SEQUENCE</scope>
    <source>
        <strain evidence="1">TG3544</strain>
    </source>
</reference>
<gene>
    <name evidence="1" type="ORF">K3G42_019794</name>
</gene>
<dbReference type="Proteomes" id="UP000827872">
    <property type="component" value="Linkage Group LG03"/>
</dbReference>
<name>A0ACB8EHJ1_9SAUR</name>
<protein>
    <submittedName>
        <fullName evidence="1">Uncharacterized protein</fullName>
    </submittedName>
</protein>
<accession>A0ACB8EHJ1</accession>
<evidence type="ECO:0000313" key="2">
    <source>
        <dbReference type="Proteomes" id="UP000827872"/>
    </source>
</evidence>
<proteinExistence type="predicted"/>